<evidence type="ECO:0000313" key="2">
    <source>
        <dbReference type="EMBL" id="KXA94465.1"/>
    </source>
</evidence>
<accession>A0A133UJT2</accession>
<protein>
    <submittedName>
        <fullName evidence="2">Uncharacterized protein</fullName>
    </submittedName>
</protein>
<comment type="caution">
    <text evidence="2">The sequence shown here is derived from an EMBL/GenBank/DDBJ whole genome shotgun (WGS) entry which is preliminary data.</text>
</comment>
<gene>
    <name evidence="2" type="ORF">AKJ65_04300</name>
</gene>
<proteinExistence type="predicted"/>
<name>A0A133UJT2_9EURY</name>
<evidence type="ECO:0000256" key="1">
    <source>
        <dbReference type="SAM" id="MobiDB-lite"/>
    </source>
</evidence>
<sequence length="60" mass="6389">MSGQNLEAEEGKIPDGGTTPFLVTEEGGYVPVSPHGESQLYDIKEDVLAENNIVGEEGKI</sequence>
<feature type="region of interest" description="Disordered" evidence="1">
    <location>
        <begin position="1"/>
        <end position="21"/>
    </location>
</feature>
<evidence type="ECO:0000313" key="3">
    <source>
        <dbReference type="Proteomes" id="UP000070284"/>
    </source>
</evidence>
<reference evidence="2 3" key="1">
    <citation type="journal article" date="2016" name="Sci. Rep.">
        <title>Metabolic traits of an uncultured archaeal lineage -MSBL1- from brine pools of the Red Sea.</title>
        <authorList>
            <person name="Mwirichia R."/>
            <person name="Alam I."/>
            <person name="Rashid M."/>
            <person name="Vinu M."/>
            <person name="Ba-Alawi W."/>
            <person name="Anthony Kamau A."/>
            <person name="Kamanda Ngugi D."/>
            <person name="Goker M."/>
            <person name="Klenk H.P."/>
            <person name="Bajic V."/>
            <person name="Stingl U."/>
        </authorList>
    </citation>
    <scope>NUCLEOTIDE SEQUENCE [LARGE SCALE GENOMIC DNA]</scope>
    <source>
        <strain evidence="2">SCGC-AAA259E19</strain>
    </source>
</reference>
<keyword evidence="3" id="KW-1185">Reference proteome</keyword>
<organism evidence="2 3">
    <name type="scientific">candidate division MSBL1 archaeon SCGC-AAA259E19</name>
    <dbReference type="NCBI Taxonomy" id="1698264"/>
    <lineage>
        <taxon>Archaea</taxon>
        <taxon>Methanobacteriati</taxon>
        <taxon>Methanobacteriota</taxon>
        <taxon>candidate division MSBL1</taxon>
    </lineage>
</organism>
<dbReference type="EMBL" id="LHXO01000056">
    <property type="protein sequence ID" value="KXA94465.1"/>
    <property type="molecule type" value="Genomic_DNA"/>
</dbReference>
<dbReference type="Proteomes" id="UP000070284">
    <property type="component" value="Unassembled WGS sequence"/>
</dbReference>
<dbReference type="AlphaFoldDB" id="A0A133UJT2"/>